<accession>A0AAY4CRC2</accession>
<reference evidence="3" key="3">
    <citation type="submission" date="2025-09" db="UniProtKB">
        <authorList>
            <consortium name="Ensembl"/>
        </authorList>
    </citation>
    <scope>IDENTIFICATION</scope>
</reference>
<name>A0AAY4CRC2_9TELE</name>
<protein>
    <submittedName>
        <fullName evidence="3">Uncharacterized protein</fullName>
    </submittedName>
</protein>
<feature type="chain" id="PRO_5044341041" evidence="2">
    <location>
        <begin position="22"/>
        <end position="421"/>
    </location>
</feature>
<reference evidence="3" key="2">
    <citation type="submission" date="2025-08" db="UniProtKB">
        <authorList>
            <consortium name="Ensembl"/>
        </authorList>
    </citation>
    <scope>IDENTIFICATION</scope>
</reference>
<dbReference type="Ensembl" id="ENSDCDT00010044896.1">
    <property type="protein sequence ID" value="ENSDCDP00010035785.1"/>
    <property type="gene ID" value="ENSDCDG00010023319.1"/>
</dbReference>
<keyword evidence="1" id="KW-0472">Membrane</keyword>
<dbReference type="Proteomes" id="UP000694580">
    <property type="component" value="Chromosome 20"/>
</dbReference>
<evidence type="ECO:0000313" key="3">
    <source>
        <dbReference type="Ensembl" id="ENSDCDP00010035785.1"/>
    </source>
</evidence>
<reference evidence="3 4" key="1">
    <citation type="submission" date="2020-06" db="EMBL/GenBank/DDBJ databases">
        <authorList>
            <consortium name="Wellcome Sanger Institute Data Sharing"/>
        </authorList>
    </citation>
    <scope>NUCLEOTIDE SEQUENCE [LARGE SCALE GENOMIC DNA]</scope>
</reference>
<keyword evidence="2" id="KW-0732">Signal</keyword>
<evidence type="ECO:0000313" key="4">
    <source>
        <dbReference type="Proteomes" id="UP000694580"/>
    </source>
</evidence>
<evidence type="ECO:0000256" key="2">
    <source>
        <dbReference type="SAM" id="SignalP"/>
    </source>
</evidence>
<dbReference type="AlphaFoldDB" id="A0AAY4CRC2"/>
<organism evidence="3 4">
    <name type="scientific">Denticeps clupeoides</name>
    <name type="common">denticle herring</name>
    <dbReference type="NCBI Taxonomy" id="299321"/>
    <lineage>
        <taxon>Eukaryota</taxon>
        <taxon>Metazoa</taxon>
        <taxon>Chordata</taxon>
        <taxon>Craniata</taxon>
        <taxon>Vertebrata</taxon>
        <taxon>Euteleostomi</taxon>
        <taxon>Actinopterygii</taxon>
        <taxon>Neopterygii</taxon>
        <taxon>Teleostei</taxon>
        <taxon>Clupei</taxon>
        <taxon>Clupeiformes</taxon>
        <taxon>Denticipitoidei</taxon>
        <taxon>Denticipitidae</taxon>
        <taxon>Denticeps</taxon>
    </lineage>
</organism>
<keyword evidence="1" id="KW-1133">Transmembrane helix</keyword>
<keyword evidence="4" id="KW-1185">Reference proteome</keyword>
<feature type="signal peptide" evidence="2">
    <location>
        <begin position="1"/>
        <end position="21"/>
    </location>
</feature>
<proteinExistence type="predicted"/>
<evidence type="ECO:0000256" key="1">
    <source>
        <dbReference type="SAM" id="Phobius"/>
    </source>
</evidence>
<dbReference type="GeneTree" id="ENSGT00390000005284"/>
<sequence length="421" mass="47392">QWKYHILTLMLTCIFFTVMSATIKVKQEHRTAFFGEDVNIQVPSLTSTEILFNPRVDPVAEVVLLRGLNAHGSHLVLEDVDEEHEGTYVIKNTAVPSDIRHIVLIVRDCAHELTVKYGETYHIPLHDITGPIILEFRHSIAHSNQTTEAPPVVLLNQTSIAVEEYKGRLSISDKRLTLHKVTGMDEGSYSIIDINGKTRMKTCLNVKVWGTLKINLFLSYTKVNLAYTPDSDHKERMIVAQGELVVPMDPSLDGRLSVDRSMCYLKRVHMSDRGLFSVTDLLGFHISDVYLEVEAYKMPPLYVAILSLLGLLAFLLLVCLLSCLIKVHRRAEKAKRISLIAQQAGKGEGSVQTGKHQPSLWSNSNYSRIIQSYLMTMVGGKKHALVSHSMHPVYCFTGSVWDFDCGLTVRVQIYLSHSMFS</sequence>
<feature type="transmembrane region" description="Helical" evidence="1">
    <location>
        <begin position="301"/>
        <end position="325"/>
    </location>
</feature>
<keyword evidence="1" id="KW-0812">Transmembrane</keyword>